<dbReference type="InterPro" id="IPR006434">
    <property type="entry name" value="Pyrimidine_nucleotidase_eu"/>
</dbReference>
<dbReference type="SUPFAM" id="SSF56784">
    <property type="entry name" value="HAD-like"/>
    <property type="match status" value="1"/>
</dbReference>
<proteinExistence type="inferred from homology"/>
<evidence type="ECO:0000256" key="7">
    <source>
        <dbReference type="ARBA" id="ARBA00022842"/>
    </source>
</evidence>
<dbReference type="OMA" id="GPERMQI"/>
<dbReference type="VEuPathDB" id="FungiDB:SPPG_03668"/>
<evidence type="ECO:0000256" key="3">
    <source>
        <dbReference type="ARBA" id="ARBA00012643"/>
    </source>
</evidence>
<keyword evidence="8" id="KW-0546">Nucleotide metabolism</keyword>
<gene>
    <name evidence="9" type="ORF">SPPG_03668</name>
</gene>
<dbReference type="SFLD" id="SFLDS00003">
    <property type="entry name" value="Haloacid_Dehalogenase"/>
    <property type="match status" value="1"/>
</dbReference>
<evidence type="ECO:0000256" key="5">
    <source>
        <dbReference type="ARBA" id="ARBA00022741"/>
    </source>
</evidence>
<sequence>MSETPRRDNSSSYVDLLAYLQDSTSSVFIKDFQRVSEKLRSILDDGSSKVHVISDFDMTISKYWVNGERNVSSHRLLALSSRVPKEFSDKTDILYKHYYPIEISRTIPHKEKVQAMVEWWEKAHELILELKLTKSDLAHMVTETPILLRMGAREFVDHCAAKDIPLLVFSAGLGDVIDALLRHEGLMKPNVHIVSNRLHFGEDGVADRFDGRLIHTFNKNEAAIGGSAYSSIIEDRHNVILMGDSLGDLRMAEGLEHDTKLTIGFLNHDTELLLDQYAEAFDIVILDDAPMDIVNRILSALP</sequence>
<dbReference type="Gene3D" id="3.40.50.1000">
    <property type="entry name" value="HAD superfamily/HAD-like"/>
    <property type="match status" value="1"/>
</dbReference>
<evidence type="ECO:0000313" key="10">
    <source>
        <dbReference type="Proteomes" id="UP000053201"/>
    </source>
</evidence>
<dbReference type="AlphaFoldDB" id="A0A0L0HM30"/>
<comment type="similarity">
    <text evidence="2">Belongs to the pyrimidine 5'-nucleotidase family.</text>
</comment>
<accession>A0A0L0HM30</accession>
<keyword evidence="10" id="KW-1185">Reference proteome</keyword>
<dbReference type="EC" id="3.1.3.5" evidence="3"/>
<dbReference type="InterPro" id="IPR023214">
    <property type="entry name" value="HAD_sf"/>
</dbReference>
<reference evidence="9 10" key="1">
    <citation type="submission" date="2009-08" db="EMBL/GenBank/DDBJ databases">
        <title>The Genome Sequence of Spizellomyces punctatus strain DAOM BR117.</title>
        <authorList>
            <consortium name="The Broad Institute Genome Sequencing Platform"/>
            <person name="Russ C."/>
            <person name="Cuomo C."/>
            <person name="Shea T."/>
            <person name="Young S.K."/>
            <person name="Zeng Q."/>
            <person name="Koehrsen M."/>
            <person name="Haas B."/>
            <person name="Borodovsky M."/>
            <person name="Guigo R."/>
            <person name="Alvarado L."/>
            <person name="Berlin A."/>
            <person name="Bochicchio J."/>
            <person name="Borenstein D."/>
            <person name="Chapman S."/>
            <person name="Chen Z."/>
            <person name="Engels R."/>
            <person name="Freedman E."/>
            <person name="Gellesch M."/>
            <person name="Goldberg J."/>
            <person name="Griggs A."/>
            <person name="Gujja S."/>
            <person name="Heiman D."/>
            <person name="Hepburn T."/>
            <person name="Howarth C."/>
            <person name="Jen D."/>
            <person name="Larson L."/>
            <person name="Lewis B."/>
            <person name="Mehta T."/>
            <person name="Park D."/>
            <person name="Pearson M."/>
            <person name="Roberts A."/>
            <person name="Saif S."/>
            <person name="Shenoy N."/>
            <person name="Sisk P."/>
            <person name="Stolte C."/>
            <person name="Sykes S."/>
            <person name="Thomson T."/>
            <person name="Walk T."/>
            <person name="White J."/>
            <person name="Yandava C."/>
            <person name="Burger G."/>
            <person name="Gray M.W."/>
            <person name="Holland P.W.H."/>
            <person name="King N."/>
            <person name="Lang F.B.F."/>
            <person name="Roger A.J."/>
            <person name="Ruiz-Trillo I."/>
            <person name="Lander E."/>
            <person name="Nusbaum C."/>
        </authorList>
    </citation>
    <scope>NUCLEOTIDE SEQUENCE [LARGE SCALE GENOMIC DNA]</scope>
    <source>
        <strain evidence="9 10">DAOM BR117</strain>
    </source>
</reference>
<name>A0A0L0HM30_SPIPD</name>
<dbReference type="PANTHER" id="PTHR13045:SF0">
    <property type="entry name" value="7-METHYLGUANOSINE PHOSPHATE-SPECIFIC 5'-NUCLEOTIDASE"/>
    <property type="match status" value="1"/>
</dbReference>
<dbReference type="Gene3D" id="1.10.150.340">
    <property type="entry name" value="Pyrimidine 5'-nucleotidase (UMPH-1), N-terminal domain"/>
    <property type="match status" value="1"/>
</dbReference>
<evidence type="ECO:0000313" key="9">
    <source>
        <dbReference type="EMBL" id="KND01879.1"/>
    </source>
</evidence>
<dbReference type="FunFam" id="1.10.150.340:FF:000001">
    <property type="entry name" value="Cytosolic 5-nucleotidase 3-like"/>
    <property type="match status" value="1"/>
</dbReference>
<dbReference type="RefSeq" id="XP_016609918.1">
    <property type="nucleotide sequence ID" value="XM_016751929.1"/>
</dbReference>
<dbReference type="EMBL" id="KQ257454">
    <property type="protein sequence ID" value="KND01879.1"/>
    <property type="molecule type" value="Genomic_DNA"/>
</dbReference>
<dbReference type="GeneID" id="27687173"/>
<dbReference type="SFLD" id="SFLDG01128">
    <property type="entry name" value="C1.4:_5'-Nucleotidase_Like"/>
    <property type="match status" value="1"/>
</dbReference>
<protein>
    <recommendedName>
        <fullName evidence="3">5'-nucleotidase</fullName>
        <ecNumber evidence="3">3.1.3.5</ecNumber>
    </recommendedName>
</protein>
<dbReference type="GO" id="GO:0009117">
    <property type="term" value="P:nucleotide metabolic process"/>
    <property type="evidence" value="ECO:0007669"/>
    <property type="project" value="UniProtKB-KW"/>
</dbReference>
<evidence type="ECO:0000256" key="1">
    <source>
        <dbReference type="ARBA" id="ARBA00000815"/>
    </source>
</evidence>
<dbReference type="NCBIfam" id="TIGR01544">
    <property type="entry name" value="HAD-SF-IE"/>
    <property type="match status" value="1"/>
</dbReference>
<dbReference type="Proteomes" id="UP000053201">
    <property type="component" value="Unassembled WGS sequence"/>
</dbReference>
<evidence type="ECO:0000256" key="4">
    <source>
        <dbReference type="ARBA" id="ARBA00022723"/>
    </source>
</evidence>
<dbReference type="STRING" id="645134.A0A0L0HM30"/>
<dbReference type="PANTHER" id="PTHR13045">
    <property type="entry name" value="5'-NUCLEOTIDASE"/>
    <property type="match status" value="1"/>
</dbReference>
<organism evidence="9 10">
    <name type="scientific">Spizellomyces punctatus (strain DAOM BR117)</name>
    <dbReference type="NCBI Taxonomy" id="645134"/>
    <lineage>
        <taxon>Eukaryota</taxon>
        <taxon>Fungi</taxon>
        <taxon>Fungi incertae sedis</taxon>
        <taxon>Chytridiomycota</taxon>
        <taxon>Chytridiomycota incertae sedis</taxon>
        <taxon>Chytridiomycetes</taxon>
        <taxon>Spizellomycetales</taxon>
        <taxon>Spizellomycetaceae</taxon>
        <taxon>Spizellomyces</taxon>
    </lineage>
</organism>
<dbReference type="InterPro" id="IPR036412">
    <property type="entry name" value="HAD-like_sf"/>
</dbReference>
<dbReference type="GO" id="GO:0000287">
    <property type="term" value="F:magnesium ion binding"/>
    <property type="evidence" value="ECO:0007669"/>
    <property type="project" value="InterPro"/>
</dbReference>
<dbReference type="eggNOG" id="KOG3128">
    <property type="taxonomic scope" value="Eukaryota"/>
</dbReference>
<comment type="catalytic activity">
    <reaction evidence="1">
        <text>a ribonucleoside 5'-phosphate + H2O = a ribonucleoside + phosphate</text>
        <dbReference type="Rhea" id="RHEA:12484"/>
        <dbReference type="ChEBI" id="CHEBI:15377"/>
        <dbReference type="ChEBI" id="CHEBI:18254"/>
        <dbReference type="ChEBI" id="CHEBI:43474"/>
        <dbReference type="ChEBI" id="CHEBI:58043"/>
        <dbReference type="EC" id="3.1.3.5"/>
    </reaction>
</comment>
<keyword evidence="4" id="KW-0479">Metal-binding</keyword>
<dbReference type="InParanoid" id="A0A0L0HM30"/>
<evidence type="ECO:0000256" key="6">
    <source>
        <dbReference type="ARBA" id="ARBA00022801"/>
    </source>
</evidence>
<dbReference type="Pfam" id="PF05822">
    <property type="entry name" value="UMPH-1"/>
    <property type="match status" value="1"/>
</dbReference>
<keyword evidence="5" id="KW-0547">Nucleotide-binding</keyword>
<dbReference type="OrthoDB" id="10014216at2759"/>
<dbReference type="GO" id="GO:0005737">
    <property type="term" value="C:cytoplasm"/>
    <property type="evidence" value="ECO:0007669"/>
    <property type="project" value="InterPro"/>
</dbReference>
<keyword evidence="6 9" id="KW-0378">Hydrolase</keyword>
<dbReference type="GO" id="GO:0000166">
    <property type="term" value="F:nucleotide binding"/>
    <property type="evidence" value="ECO:0007669"/>
    <property type="project" value="UniProtKB-KW"/>
</dbReference>
<evidence type="ECO:0000256" key="8">
    <source>
        <dbReference type="ARBA" id="ARBA00023080"/>
    </source>
</evidence>
<keyword evidence="7" id="KW-0460">Magnesium</keyword>
<evidence type="ECO:0000256" key="2">
    <source>
        <dbReference type="ARBA" id="ARBA00008389"/>
    </source>
</evidence>
<dbReference type="GO" id="GO:0008253">
    <property type="term" value="F:5'-nucleotidase activity"/>
    <property type="evidence" value="ECO:0007669"/>
    <property type="project" value="UniProtKB-EC"/>
</dbReference>